<sequence>MRPSIVAFPLVAAALARAALHAPITRYHKRDASAAYPFHRTIAASSASTTSVGFLNVVNSQNILYVADITIGNTDISVLLDTGSADLWIYANDLPGIFANAQNYTDVPVNITYGTGSASGFVSVIDVEFADIPVHNQALLTALKTYQQDDLFQIGAYGILGFGADSLSHIYVAMQKKYKDNRGQSLLSNIFSANASEPNHIAFFLDRIGDLDNSGVGTFSIGAFNPKYSAVQNQPELPVFNINAPGGARWSTLIDAVELSGKNVTLAKSTVSGVPSGKALATLDTGSAAMYLSRDIAETWLRSISGAIYVSTEDAWLVDCNAELQAAIWFKGFRYPIHPLDFTQIYVQPLLSLPNATYCQILVLPLESGFDGTLDYLLGDVFLRNVYSVFDFGDTDPQTGKQGDPYMKLLSITDEAAAIADFRTSRSAALATLLPLGDLAAVAAADKKANPSGASLAATDGGNESSNIGDSVNKLVAWAPAVLGLLGFNALALLALVLIGVILMRKGNRDTSAGAPRYQPVHLPPRKEEHAPYEEPLYEEHRYHDA</sequence>
<evidence type="ECO:0000256" key="4">
    <source>
        <dbReference type="RuleBase" id="RU000454"/>
    </source>
</evidence>
<dbReference type="STRING" id="930990.A0A067MRL9"/>
<feature type="transmembrane region" description="Helical" evidence="6">
    <location>
        <begin position="475"/>
        <end position="503"/>
    </location>
</feature>
<protein>
    <recommendedName>
        <fullName evidence="8">Peptidase A1 domain-containing protein</fullName>
    </recommendedName>
</protein>
<feature type="region of interest" description="Disordered" evidence="5">
    <location>
        <begin position="512"/>
        <end position="546"/>
    </location>
</feature>
<evidence type="ECO:0000256" key="7">
    <source>
        <dbReference type="SAM" id="SignalP"/>
    </source>
</evidence>
<dbReference type="OrthoDB" id="15189at2759"/>
<feature type="signal peptide" evidence="7">
    <location>
        <begin position="1"/>
        <end position="18"/>
    </location>
</feature>
<dbReference type="InterPro" id="IPR021109">
    <property type="entry name" value="Peptidase_aspartic_dom_sf"/>
</dbReference>
<dbReference type="Proteomes" id="UP000027195">
    <property type="component" value="Unassembled WGS sequence"/>
</dbReference>
<evidence type="ECO:0000256" key="6">
    <source>
        <dbReference type="SAM" id="Phobius"/>
    </source>
</evidence>
<keyword evidence="4" id="KW-0645">Protease</keyword>
<evidence type="ECO:0000313" key="9">
    <source>
        <dbReference type="EMBL" id="KDQ17315.1"/>
    </source>
</evidence>
<feature type="domain" description="Peptidase A1" evidence="8">
    <location>
        <begin position="65"/>
        <end position="400"/>
    </location>
</feature>
<name>A0A067MRL9_BOTB1</name>
<feature type="compositionally biased region" description="Basic and acidic residues" evidence="5">
    <location>
        <begin position="525"/>
        <end position="546"/>
    </location>
</feature>
<gene>
    <name evidence="9" type="ORF">BOTBODRAFT_53435</name>
</gene>
<feature type="active site" evidence="3">
    <location>
        <position position="81"/>
    </location>
</feature>
<feature type="active site" evidence="3">
    <location>
        <position position="284"/>
    </location>
</feature>
<reference evidence="10" key="1">
    <citation type="journal article" date="2014" name="Proc. Natl. Acad. Sci. U.S.A.">
        <title>Extensive sampling of basidiomycete genomes demonstrates inadequacy of the white-rot/brown-rot paradigm for wood decay fungi.</title>
        <authorList>
            <person name="Riley R."/>
            <person name="Salamov A.A."/>
            <person name="Brown D.W."/>
            <person name="Nagy L.G."/>
            <person name="Floudas D."/>
            <person name="Held B.W."/>
            <person name="Levasseur A."/>
            <person name="Lombard V."/>
            <person name="Morin E."/>
            <person name="Otillar R."/>
            <person name="Lindquist E.A."/>
            <person name="Sun H."/>
            <person name="LaButti K.M."/>
            <person name="Schmutz J."/>
            <person name="Jabbour D."/>
            <person name="Luo H."/>
            <person name="Baker S.E."/>
            <person name="Pisabarro A.G."/>
            <person name="Walton J.D."/>
            <person name="Blanchette R.A."/>
            <person name="Henrissat B."/>
            <person name="Martin F."/>
            <person name="Cullen D."/>
            <person name="Hibbett D.S."/>
            <person name="Grigoriev I.V."/>
        </authorList>
    </citation>
    <scope>NUCLEOTIDE SEQUENCE [LARGE SCALE GENOMIC DNA]</scope>
    <source>
        <strain evidence="10">FD-172 SS1</strain>
    </source>
</reference>
<dbReference type="InterPro" id="IPR001969">
    <property type="entry name" value="Aspartic_peptidase_AS"/>
</dbReference>
<dbReference type="GO" id="GO:0006508">
    <property type="term" value="P:proteolysis"/>
    <property type="evidence" value="ECO:0007669"/>
    <property type="project" value="UniProtKB-KW"/>
</dbReference>
<keyword evidence="7" id="KW-0732">Signal</keyword>
<dbReference type="PANTHER" id="PTHR47966:SF51">
    <property type="entry name" value="BETA-SITE APP-CLEAVING ENZYME, ISOFORM A-RELATED"/>
    <property type="match status" value="1"/>
</dbReference>
<evidence type="ECO:0000259" key="8">
    <source>
        <dbReference type="PROSITE" id="PS51767"/>
    </source>
</evidence>
<dbReference type="Gene3D" id="2.40.70.10">
    <property type="entry name" value="Acid Proteases"/>
    <property type="match status" value="2"/>
</dbReference>
<evidence type="ECO:0000256" key="2">
    <source>
        <dbReference type="ARBA" id="ARBA00022750"/>
    </source>
</evidence>
<dbReference type="PROSITE" id="PS51767">
    <property type="entry name" value="PEPTIDASE_A1"/>
    <property type="match status" value="1"/>
</dbReference>
<feature type="chain" id="PRO_5001645867" description="Peptidase A1 domain-containing protein" evidence="7">
    <location>
        <begin position="19"/>
        <end position="546"/>
    </location>
</feature>
<keyword evidence="6" id="KW-1133">Transmembrane helix</keyword>
<dbReference type="Pfam" id="PF00026">
    <property type="entry name" value="Asp"/>
    <property type="match status" value="1"/>
</dbReference>
<evidence type="ECO:0000256" key="1">
    <source>
        <dbReference type="ARBA" id="ARBA00007447"/>
    </source>
</evidence>
<evidence type="ECO:0000256" key="3">
    <source>
        <dbReference type="PIRSR" id="PIRSR601461-1"/>
    </source>
</evidence>
<dbReference type="InParanoid" id="A0A067MRL9"/>
<dbReference type="InterPro" id="IPR033121">
    <property type="entry name" value="PEPTIDASE_A1"/>
</dbReference>
<dbReference type="InterPro" id="IPR034164">
    <property type="entry name" value="Pepsin-like_dom"/>
</dbReference>
<keyword evidence="10" id="KW-1185">Reference proteome</keyword>
<dbReference type="PRINTS" id="PR00792">
    <property type="entry name" value="PEPSIN"/>
</dbReference>
<evidence type="ECO:0000313" key="10">
    <source>
        <dbReference type="Proteomes" id="UP000027195"/>
    </source>
</evidence>
<dbReference type="PANTHER" id="PTHR47966">
    <property type="entry name" value="BETA-SITE APP-CLEAVING ENZYME, ISOFORM A-RELATED"/>
    <property type="match status" value="1"/>
</dbReference>
<comment type="similarity">
    <text evidence="1 4">Belongs to the peptidase A1 family.</text>
</comment>
<dbReference type="CDD" id="cd05471">
    <property type="entry name" value="pepsin_like"/>
    <property type="match status" value="1"/>
</dbReference>
<keyword evidence="4" id="KW-0378">Hydrolase</keyword>
<dbReference type="PROSITE" id="PS00141">
    <property type="entry name" value="ASP_PROTEASE"/>
    <property type="match status" value="1"/>
</dbReference>
<dbReference type="GO" id="GO:0004190">
    <property type="term" value="F:aspartic-type endopeptidase activity"/>
    <property type="evidence" value="ECO:0007669"/>
    <property type="project" value="UniProtKB-KW"/>
</dbReference>
<dbReference type="EMBL" id="KL198024">
    <property type="protein sequence ID" value="KDQ17315.1"/>
    <property type="molecule type" value="Genomic_DNA"/>
</dbReference>
<organism evidence="9 10">
    <name type="scientific">Botryobasidium botryosum (strain FD-172 SS1)</name>
    <dbReference type="NCBI Taxonomy" id="930990"/>
    <lineage>
        <taxon>Eukaryota</taxon>
        <taxon>Fungi</taxon>
        <taxon>Dikarya</taxon>
        <taxon>Basidiomycota</taxon>
        <taxon>Agaricomycotina</taxon>
        <taxon>Agaricomycetes</taxon>
        <taxon>Cantharellales</taxon>
        <taxon>Botryobasidiaceae</taxon>
        <taxon>Botryobasidium</taxon>
    </lineage>
</organism>
<dbReference type="InterPro" id="IPR001461">
    <property type="entry name" value="Aspartic_peptidase_A1"/>
</dbReference>
<keyword evidence="6" id="KW-0812">Transmembrane</keyword>
<keyword evidence="6" id="KW-0472">Membrane</keyword>
<evidence type="ECO:0000256" key="5">
    <source>
        <dbReference type="SAM" id="MobiDB-lite"/>
    </source>
</evidence>
<dbReference type="AlphaFoldDB" id="A0A067MRL9"/>
<accession>A0A067MRL9</accession>
<keyword evidence="2 4" id="KW-0064">Aspartyl protease</keyword>
<proteinExistence type="inferred from homology"/>
<dbReference type="SUPFAM" id="SSF50630">
    <property type="entry name" value="Acid proteases"/>
    <property type="match status" value="1"/>
</dbReference>
<dbReference type="HOGENOM" id="CLU_013253_8_2_1"/>